<comment type="caution">
    <text evidence="2">The sequence shown here is derived from an EMBL/GenBank/DDBJ whole genome shotgun (WGS) entry which is preliminary data.</text>
</comment>
<dbReference type="EMBL" id="CAJVPQ010001109">
    <property type="protein sequence ID" value="CAG8532494.1"/>
    <property type="molecule type" value="Genomic_DNA"/>
</dbReference>
<evidence type="ECO:0000313" key="3">
    <source>
        <dbReference type="Proteomes" id="UP000789570"/>
    </source>
</evidence>
<reference evidence="2" key="1">
    <citation type="submission" date="2021-06" db="EMBL/GenBank/DDBJ databases">
        <authorList>
            <person name="Kallberg Y."/>
            <person name="Tangrot J."/>
            <person name="Rosling A."/>
        </authorList>
    </citation>
    <scope>NUCLEOTIDE SEQUENCE</scope>
    <source>
        <strain evidence="2">UK204</strain>
    </source>
</reference>
<dbReference type="Proteomes" id="UP000789570">
    <property type="component" value="Unassembled WGS sequence"/>
</dbReference>
<feature type="region of interest" description="Disordered" evidence="1">
    <location>
        <begin position="1"/>
        <end position="39"/>
    </location>
</feature>
<dbReference type="OrthoDB" id="10396883at2759"/>
<protein>
    <submittedName>
        <fullName evidence="2">17441_t:CDS:1</fullName>
    </submittedName>
</protein>
<accession>A0A9N9ALD0</accession>
<proteinExistence type="predicted"/>
<feature type="compositionally biased region" description="Polar residues" evidence="1">
    <location>
        <begin position="1"/>
        <end position="32"/>
    </location>
</feature>
<dbReference type="AlphaFoldDB" id="A0A9N9ALD0"/>
<sequence>MNANSTTQVTSKTLHQSGTHTRLINSSISSENFSRKHDIEESEINSQVIKKHVKTGDNVL</sequence>
<evidence type="ECO:0000256" key="1">
    <source>
        <dbReference type="SAM" id="MobiDB-lite"/>
    </source>
</evidence>
<organism evidence="2 3">
    <name type="scientific">Funneliformis caledonium</name>
    <dbReference type="NCBI Taxonomy" id="1117310"/>
    <lineage>
        <taxon>Eukaryota</taxon>
        <taxon>Fungi</taxon>
        <taxon>Fungi incertae sedis</taxon>
        <taxon>Mucoromycota</taxon>
        <taxon>Glomeromycotina</taxon>
        <taxon>Glomeromycetes</taxon>
        <taxon>Glomerales</taxon>
        <taxon>Glomeraceae</taxon>
        <taxon>Funneliformis</taxon>
    </lineage>
</organism>
<keyword evidence="3" id="KW-1185">Reference proteome</keyword>
<evidence type="ECO:0000313" key="2">
    <source>
        <dbReference type="EMBL" id="CAG8532494.1"/>
    </source>
</evidence>
<gene>
    <name evidence="2" type="ORF">FCALED_LOCUS5244</name>
</gene>
<name>A0A9N9ALD0_9GLOM</name>